<feature type="coiled-coil region" evidence="1">
    <location>
        <begin position="24"/>
        <end position="58"/>
    </location>
</feature>
<organism evidence="2">
    <name type="scientific">uncultured Caudovirales phage</name>
    <dbReference type="NCBI Taxonomy" id="2100421"/>
    <lineage>
        <taxon>Viruses</taxon>
        <taxon>Duplodnaviria</taxon>
        <taxon>Heunggongvirae</taxon>
        <taxon>Uroviricota</taxon>
        <taxon>Caudoviricetes</taxon>
        <taxon>Peduoviridae</taxon>
        <taxon>Maltschvirus</taxon>
        <taxon>Maltschvirus maltsch</taxon>
    </lineage>
</organism>
<proteinExistence type="predicted"/>
<gene>
    <name evidence="2" type="ORF">UFOVP304_9</name>
    <name evidence="3" type="ORF">UFOVP584_36</name>
</gene>
<evidence type="ECO:0000256" key="1">
    <source>
        <dbReference type="SAM" id="Coils"/>
    </source>
</evidence>
<evidence type="ECO:0000313" key="2">
    <source>
        <dbReference type="EMBL" id="CAB4136383.1"/>
    </source>
</evidence>
<evidence type="ECO:0000313" key="3">
    <source>
        <dbReference type="EMBL" id="CAB4151832.1"/>
    </source>
</evidence>
<accession>A0A6J5LT99</accession>
<sequence length="60" mass="7076">MSTDLYTIDKTPSTDLEKFQALRIEALENALQQHKEFIKEIQVAMENYTNNIEVIEFEKL</sequence>
<protein>
    <submittedName>
        <fullName evidence="2">Uncharacterized protein</fullName>
    </submittedName>
</protein>
<dbReference type="EMBL" id="LR796554">
    <property type="protein sequence ID" value="CAB4151832.1"/>
    <property type="molecule type" value="Genomic_DNA"/>
</dbReference>
<keyword evidence="1" id="KW-0175">Coiled coil</keyword>
<dbReference type="EMBL" id="LR796322">
    <property type="protein sequence ID" value="CAB4136383.1"/>
    <property type="molecule type" value="Genomic_DNA"/>
</dbReference>
<name>A0A6J5LT99_9CAUD</name>
<reference evidence="2" key="1">
    <citation type="submission" date="2020-04" db="EMBL/GenBank/DDBJ databases">
        <authorList>
            <person name="Chiriac C."/>
            <person name="Salcher M."/>
            <person name="Ghai R."/>
            <person name="Kavagutti S V."/>
        </authorList>
    </citation>
    <scope>NUCLEOTIDE SEQUENCE</scope>
</reference>